<reference evidence="2 3" key="1">
    <citation type="submission" date="2019-08" db="EMBL/GenBank/DDBJ databases">
        <authorList>
            <person name="Liang Q."/>
        </authorList>
    </citation>
    <scope>NUCLEOTIDE SEQUENCE [LARGE SCALE GENOMIC DNA]</scope>
    <source>
        <strain evidence="2 3">V1718</strain>
    </source>
</reference>
<proteinExistence type="predicted"/>
<dbReference type="KEGG" id="bbae:FRD01_11820"/>
<dbReference type="EMBL" id="CP042467">
    <property type="protein sequence ID" value="QED27911.1"/>
    <property type="molecule type" value="Genomic_DNA"/>
</dbReference>
<protein>
    <submittedName>
        <fullName evidence="2">Uncharacterized protein</fullName>
    </submittedName>
</protein>
<sequence>MKSILFALTASAALLIAVPSFACDGHAKAEGEETTKTANAESCGCDSCASDKDCASCEKCAKKEKKEETKKKS</sequence>
<dbReference type="RefSeq" id="WP_146959874.1">
    <property type="nucleotide sequence ID" value="NZ_CP042467.1"/>
</dbReference>
<keyword evidence="3" id="KW-1185">Reference proteome</keyword>
<dbReference type="AlphaFoldDB" id="A0A5B8XRI0"/>
<keyword evidence="1" id="KW-0732">Signal</keyword>
<evidence type="ECO:0000256" key="1">
    <source>
        <dbReference type="SAM" id="SignalP"/>
    </source>
</evidence>
<evidence type="ECO:0000313" key="2">
    <source>
        <dbReference type="EMBL" id="QED27911.1"/>
    </source>
</evidence>
<name>A0A5B8XRI0_9DELT</name>
<dbReference type="Proteomes" id="UP000321595">
    <property type="component" value="Chromosome"/>
</dbReference>
<feature type="chain" id="PRO_5022775915" evidence="1">
    <location>
        <begin position="23"/>
        <end position="73"/>
    </location>
</feature>
<gene>
    <name evidence="2" type="ORF">FRD01_11820</name>
</gene>
<organism evidence="2 3">
    <name type="scientific">Microvenator marinus</name>
    <dbReference type="NCBI Taxonomy" id="2600177"/>
    <lineage>
        <taxon>Bacteria</taxon>
        <taxon>Deltaproteobacteria</taxon>
        <taxon>Bradymonadales</taxon>
        <taxon>Microvenatoraceae</taxon>
        <taxon>Microvenator</taxon>
    </lineage>
</organism>
<evidence type="ECO:0000313" key="3">
    <source>
        <dbReference type="Proteomes" id="UP000321595"/>
    </source>
</evidence>
<accession>A0A5B8XRI0</accession>
<feature type="signal peptide" evidence="1">
    <location>
        <begin position="1"/>
        <end position="22"/>
    </location>
</feature>